<proteinExistence type="predicted"/>
<sequence>MKSYTGQQLDNDFVVGKCLANSDTFQLYEVKSWGSEEAHEIQALSLDCTDQKLIQSRRRHMRRLHQSPNLVRLIDHVEDHVRFFITNVKRTEKELEHLKATIERDRSTEREASAWCPFHMKQKTERRQVDRSCLGPASER</sequence>
<organism evidence="1 2">
    <name type="scientific">Apiospora kogelbergensis</name>
    <dbReference type="NCBI Taxonomy" id="1337665"/>
    <lineage>
        <taxon>Eukaryota</taxon>
        <taxon>Fungi</taxon>
        <taxon>Dikarya</taxon>
        <taxon>Ascomycota</taxon>
        <taxon>Pezizomycotina</taxon>
        <taxon>Sordariomycetes</taxon>
        <taxon>Xylariomycetidae</taxon>
        <taxon>Amphisphaeriales</taxon>
        <taxon>Apiosporaceae</taxon>
        <taxon>Apiospora</taxon>
    </lineage>
</organism>
<reference evidence="1 2" key="1">
    <citation type="submission" date="2023-01" db="EMBL/GenBank/DDBJ databases">
        <title>Analysis of 21 Apiospora genomes using comparative genomics revels a genus with tremendous synthesis potential of carbohydrate active enzymes and secondary metabolites.</title>
        <authorList>
            <person name="Sorensen T."/>
        </authorList>
    </citation>
    <scope>NUCLEOTIDE SEQUENCE [LARGE SCALE GENOMIC DNA]</scope>
    <source>
        <strain evidence="1 2">CBS 117206</strain>
    </source>
</reference>
<name>A0AAW0QLF4_9PEZI</name>
<accession>A0AAW0QLF4</accession>
<protein>
    <recommendedName>
        <fullName evidence="3">Protein kinase domain-containing protein</fullName>
    </recommendedName>
</protein>
<dbReference type="Proteomes" id="UP001392437">
    <property type="component" value="Unassembled WGS sequence"/>
</dbReference>
<keyword evidence="2" id="KW-1185">Reference proteome</keyword>
<gene>
    <name evidence="1" type="ORF">PG999_010488</name>
</gene>
<evidence type="ECO:0000313" key="2">
    <source>
        <dbReference type="Proteomes" id="UP001392437"/>
    </source>
</evidence>
<evidence type="ECO:0000313" key="1">
    <source>
        <dbReference type="EMBL" id="KAK8100114.1"/>
    </source>
</evidence>
<dbReference type="AlphaFoldDB" id="A0AAW0QLF4"/>
<comment type="caution">
    <text evidence="1">The sequence shown here is derived from an EMBL/GenBank/DDBJ whole genome shotgun (WGS) entry which is preliminary data.</text>
</comment>
<dbReference type="EMBL" id="JAQQWP010000009">
    <property type="protein sequence ID" value="KAK8100114.1"/>
    <property type="molecule type" value="Genomic_DNA"/>
</dbReference>
<evidence type="ECO:0008006" key="3">
    <source>
        <dbReference type="Google" id="ProtNLM"/>
    </source>
</evidence>